<evidence type="ECO:0000313" key="23">
    <source>
        <dbReference type="EMBL" id="AFZ17613.1"/>
    </source>
</evidence>
<dbReference type="Gene3D" id="3.30.70.3290">
    <property type="match status" value="1"/>
</dbReference>
<gene>
    <name evidence="23" type="ORF">Mic7113_1753</name>
</gene>
<accession>K9WBM1</accession>
<dbReference type="OrthoDB" id="499075at2"/>
<keyword evidence="8" id="KW-0560">Oxidoreductase</keyword>
<evidence type="ECO:0000256" key="11">
    <source>
        <dbReference type="ARBA" id="ARBA00050973"/>
    </source>
</evidence>
<feature type="domain" description="Carrier" evidence="21">
    <location>
        <begin position="1463"/>
        <end position="1538"/>
    </location>
</feature>
<keyword evidence="6" id="KW-0276">Fatty acid metabolism</keyword>
<evidence type="ECO:0000256" key="16">
    <source>
        <dbReference type="ARBA" id="ARBA00066974"/>
    </source>
</evidence>
<keyword evidence="5" id="KW-0808">Transferase</keyword>
<dbReference type="InterPro" id="IPR050091">
    <property type="entry name" value="PKS_NRPS_Biosynth_Enz"/>
</dbReference>
<dbReference type="Proteomes" id="UP000010471">
    <property type="component" value="Chromosome"/>
</dbReference>
<dbReference type="InterPro" id="IPR001227">
    <property type="entry name" value="Ac_transferase_dom_sf"/>
</dbReference>
<dbReference type="InterPro" id="IPR036291">
    <property type="entry name" value="NAD(P)-bd_dom_sf"/>
</dbReference>
<dbReference type="Gene3D" id="3.40.366.10">
    <property type="entry name" value="Malonyl-Coenzyme A Acyl Carrier Protein, domain 2"/>
    <property type="match status" value="1"/>
</dbReference>
<evidence type="ECO:0000256" key="19">
    <source>
        <dbReference type="ARBA" id="ARBA00078169"/>
    </source>
</evidence>
<reference evidence="23 24" key="1">
    <citation type="submission" date="2012-06" db="EMBL/GenBank/DDBJ databases">
        <title>Finished chromosome of genome of Microcoleus sp. PCC 7113.</title>
        <authorList>
            <consortium name="US DOE Joint Genome Institute"/>
            <person name="Gugger M."/>
            <person name="Coursin T."/>
            <person name="Rippka R."/>
            <person name="Tandeau De Marsac N."/>
            <person name="Huntemann M."/>
            <person name="Wei C.-L."/>
            <person name="Han J."/>
            <person name="Detter J.C."/>
            <person name="Han C."/>
            <person name="Tapia R."/>
            <person name="Chen A."/>
            <person name="Kyrpides N."/>
            <person name="Mavromatis K."/>
            <person name="Markowitz V."/>
            <person name="Szeto E."/>
            <person name="Ivanova N."/>
            <person name="Pagani I."/>
            <person name="Pati A."/>
            <person name="Goodwin L."/>
            <person name="Nordberg H.P."/>
            <person name="Cantor M.N."/>
            <person name="Hua S.X."/>
            <person name="Woyke T."/>
            <person name="Kerfeld C.A."/>
        </authorList>
    </citation>
    <scope>NUCLEOTIDE SEQUENCE [LARGE SCALE GENOMIC DNA]</scope>
    <source>
        <strain evidence="23 24">PCC 7113</strain>
    </source>
</reference>
<dbReference type="Gene3D" id="3.30.70.250">
    <property type="entry name" value="Malonyl-CoA ACP transacylase, ACP-binding"/>
    <property type="match status" value="1"/>
</dbReference>
<dbReference type="RefSeq" id="WP_015181765.1">
    <property type="nucleotide sequence ID" value="NC_019738.1"/>
</dbReference>
<keyword evidence="9" id="KW-0443">Lipid metabolism</keyword>
<dbReference type="GO" id="GO:0071770">
    <property type="term" value="P:DIM/DIP cell wall layer assembly"/>
    <property type="evidence" value="ECO:0007669"/>
    <property type="project" value="TreeGrafter"/>
</dbReference>
<evidence type="ECO:0000256" key="15">
    <source>
        <dbReference type="ARBA" id="ARBA00058455"/>
    </source>
</evidence>
<evidence type="ECO:0000256" key="13">
    <source>
        <dbReference type="ARBA" id="ARBA00052119"/>
    </source>
</evidence>
<comment type="cofactor">
    <cofactor evidence="2">
        <name>pantetheine 4'-phosphate</name>
        <dbReference type="ChEBI" id="CHEBI:47942"/>
    </cofactor>
</comment>
<keyword evidence="4" id="KW-0597">Phosphoprotein</keyword>
<dbReference type="HOGENOM" id="CLU_000022_35_4_3"/>
<dbReference type="InterPro" id="IPR009081">
    <property type="entry name" value="PP-bd_ACP"/>
</dbReference>
<dbReference type="InterPro" id="IPR049490">
    <property type="entry name" value="C883_1060-like_KR_N"/>
</dbReference>
<dbReference type="PROSITE" id="PS50075">
    <property type="entry name" value="CARRIER"/>
    <property type="match status" value="1"/>
</dbReference>
<dbReference type="GO" id="GO:0006633">
    <property type="term" value="P:fatty acid biosynthetic process"/>
    <property type="evidence" value="ECO:0007669"/>
    <property type="project" value="InterPro"/>
</dbReference>
<keyword evidence="7" id="KW-0521">NADP</keyword>
<dbReference type="SMART" id="SM00827">
    <property type="entry name" value="PKS_AT"/>
    <property type="match status" value="1"/>
</dbReference>
<dbReference type="CDD" id="cd08953">
    <property type="entry name" value="KR_2_SDR_x"/>
    <property type="match status" value="1"/>
</dbReference>
<dbReference type="GO" id="GO:0016491">
    <property type="term" value="F:oxidoreductase activity"/>
    <property type="evidence" value="ECO:0007669"/>
    <property type="project" value="UniProtKB-KW"/>
</dbReference>
<dbReference type="GO" id="GO:0004315">
    <property type="term" value="F:3-oxoacyl-[acyl-carrier-protein] synthase activity"/>
    <property type="evidence" value="ECO:0007669"/>
    <property type="project" value="InterPro"/>
</dbReference>
<evidence type="ECO:0000256" key="6">
    <source>
        <dbReference type="ARBA" id="ARBA00022832"/>
    </source>
</evidence>
<dbReference type="InterPro" id="IPR057326">
    <property type="entry name" value="KR_dom"/>
</dbReference>
<dbReference type="InterPro" id="IPR016036">
    <property type="entry name" value="Malonyl_transacylase_ACP-bd"/>
</dbReference>
<dbReference type="SUPFAM" id="SSF47336">
    <property type="entry name" value="ACP-like"/>
    <property type="match status" value="1"/>
</dbReference>
<dbReference type="InterPro" id="IPR014043">
    <property type="entry name" value="Acyl_transferase_dom"/>
</dbReference>
<comment type="function">
    <text evidence="15">Part of the PpsABCDE complex involved in the biosynthesis of the lipid core common to phthiocerols and phenolphthiocerols by successive additions of malonyl-CoA or methylmalonyl-CoA extender units. PpsA can accept as substrate the activated forms of either icosanoyl (C20), docosanoyl (C22) or lignoceroyl (C24) groups from FadD26, or a (4-hydroxyphenyl)-C17 or (4-hydroxyphenyl)-C19 fatty acyl from FadD29. PpsA initiates the biosynthesis and extends its substrate using a malonyl-CoA extender unit. The PpsB and PpsC proteins add the second and third malonyl-CoA extender units. PpsD adds an (R)-methylmalonyl unit and PpsE adds a second (R)-methylmalonyl unit. The incorporation of the methylmalonyl units results in formation of two branched methyl groups in the elongated product.</text>
</comment>
<comment type="catalytic activity">
    <reaction evidence="11">
        <text>17-(4-hydroxyphenyl)heptadecanoyl-[(phenol)carboxyphthiodiolenone synthase] + 2 (S)-methylmalonyl-CoA + 3 malonyl-CoA + 5 NADPH + 10 H(+) = C35-(phenol)carboxyphthiodiolenone-[(phenol)carboxyphthiodiolenone synthase] + 5 CO2 + 5 NADP(+) + 5 CoA + 2 H2O</text>
        <dbReference type="Rhea" id="RHEA:57756"/>
        <dbReference type="Rhea" id="RHEA-COMP:14272"/>
        <dbReference type="Rhea" id="RHEA-COMP:14989"/>
        <dbReference type="ChEBI" id="CHEBI:15377"/>
        <dbReference type="ChEBI" id="CHEBI:15378"/>
        <dbReference type="ChEBI" id="CHEBI:16526"/>
        <dbReference type="ChEBI" id="CHEBI:57287"/>
        <dbReference type="ChEBI" id="CHEBI:57327"/>
        <dbReference type="ChEBI" id="CHEBI:57384"/>
        <dbReference type="ChEBI" id="CHEBI:57783"/>
        <dbReference type="ChEBI" id="CHEBI:58349"/>
        <dbReference type="ChEBI" id="CHEBI:133300"/>
        <dbReference type="ChEBI" id="CHEBI:142259"/>
        <dbReference type="EC" id="2.3.1.292"/>
    </reaction>
</comment>
<dbReference type="SUPFAM" id="SSF55048">
    <property type="entry name" value="Probable ACP-binding domain of malonyl-CoA ACP transacylase"/>
    <property type="match status" value="1"/>
</dbReference>
<keyword evidence="24" id="KW-1185">Reference proteome</keyword>
<dbReference type="STRING" id="1173027.Mic7113_1753"/>
<dbReference type="eggNOG" id="COG3321">
    <property type="taxonomic scope" value="Bacteria"/>
</dbReference>
<evidence type="ECO:0000259" key="21">
    <source>
        <dbReference type="PROSITE" id="PS50075"/>
    </source>
</evidence>
<evidence type="ECO:0000256" key="7">
    <source>
        <dbReference type="ARBA" id="ARBA00022857"/>
    </source>
</evidence>
<dbReference type="SUPFAM" id="SSF51735">
    <property type="entry name" value="NAD(P)-binding Rossmann-fold domains"/>
    <property type="match status" value="2"/>
</dbReference>
<dbReference type="Gene3D" id="1.10.1200.10">
    <property type="entry name" value="ACP-like"/>
    <property type="match status" value="1"/>
</dbReference>
<dbReference type="SUPFAM" id="SSF53901">
    <property type="entry name" value="Thiolase-like"/>
    <property type="match status" value="1"/>
</dbReference>
<proteinExistence type="predicted"/>
<dbReference type="InterPro" id="IPR016039">
    <property type="entry name" value="Thiolase-like"/>
</dbReference>
<dbReference type="PANTHER" id="PTHR43775:SF51">
    <property type="entry name" value="INACTIVE PHENOLPHTHIOCEROL SYNTHESIS POLYKETIDE SYNTHASE TYPE I PKS1-RELATED"/>
    <property type="match status" value="1"/>
</dbReference>
<dbReference type="GO" id="GO:0034081">
    <property type="term" value="C:polyketide synthase complex"/>
    <property type="evidence" value="ECO:0007669"/>
    <property type="project" value="UniProtKB-ARBA"/>
</dbReference>
<evidence type="ECO:0000256" key="20">
    <source>
        <dbReference type="ARBA" id="ARBA00084020"/>
    </source>
</evidence>
<dbReference type="EMBL" id="CP003630">
    <property type="protein sequence ID" value="AFZ17613.1"/>
    <property type="molecule type" value="Genomic_DNA"/>
</dbReference>
<dbReference type="InterPro" id="IPR014030">
    <property type="entry name" value="Ketoacyl_synth_N"/>
</dbReference>
<evidence type="ECO:0000256" key="8">
    <source>
        <dbReference type="ARBA" id="ARBA00023002"/>
    </source>
</evidence>
<dbReference type="InterPro" id="IPR018201">
    <property type="entry name" value="Ketoacyl_synth_AS"/>
</dbReference>
<protein>
    <recommendedName>
        <fullName evidence="17">Phenolphthiocerol/phthiocerol polyketide synthase subunit E</fullName>
        <ecNumber evidence="16">2.3.1.292</ecNumber>
    </recommendedName>
    <alternativeName>
        <fullName evidence="19">(Phenol)carboxyphthiodiolenone synthase subunit E</fullName>
    </alternativeName>
    <alternativeName>
        <fullName evidence="20">Beta-ketoacyl-acyl-carrier-protein synthase I</fullName>
    </alternativeName>
    <alternativeName>
        <fullName evidence="18">Phthiocerol synthesis polyketide synthase type I PpsE</fullName>
    </alternativeName>
</protein>
<dbReference type="GO" id="GO:0005886">
    <property type="term" value="C:plasma membrane"/>
    <property type="evidence" value="ECO:0007669"/>
    <property type="project" value="TreeGrafter"/>
</dbReference>
<dbReference type="eggNOG" id="COG0623">
    <property type="taxonomic scope" value="Bacteria"/>
</dbReference>
<dbReference type="Pfam" id="PF22621">
    <property type="entry name" value="CurL-like_PKS_C"/>
    <property type="match status" value="1"/>
</dbReference>
<evidence type="ECO:0000256" key="17">
    <source>
        <dbReference type="ARBA" id="ARBA00073623"/>
    </source>
</evidence>
<dbReference type="Pfam" id="PF21394">
    <property type="entry name" value="Beta-ketacyl_N"/>
    <property type="match status" value="1"/>
</dbReference>
<comment type="catalytic activity">
    <reaction evidence="13">
        <text>docosanoyl-[(phenol)carboxyphthiodiolenone synthase] + 2 (S)-methylmalonyl-CoA + 3 malonyl-CoA + 5 NADPH + 10 H(+) = C34-carboxyphthiodiolenone-[(phenol)carboxyphthiodiolenone synthase] + 5 CO2 + 5 NADP(+) + 5 CoA + 2 H2O</text>
        <dbReference type="Rhea" id="RHEA:57752"/>
        <dbReference type="Rhea" id="RHEA-COMP:14987"/>
        <dbReference type="Rhea" id="RHEA-COMP:14988"/>
        <dbReference type="ChEBI" id="CHEBI:15377"/>
        <dbReference type="ChEBI" id="CHEBI:15378"/>
        <dbReference type="ChEBI" id="CHEBI:16526"/>
        <dbReference type="ChEBI" id="CHEBI:57287"/>
        <dbReference type="ChEBI" id="CHEBI:57327"/>
        <dbReference type="ChEBI" id="CHEBI:57384"/>
        <dbReference type="ChEBI" id="CHEBI:57783"/>
        <dbReference type="ChEBI" id="CHEBI:58349"/>
        <dbReference type="ChEBI" id="CHEBI:142237"/>
        <dbReference type="ChEBI" id="CHEBI:142238"/>
        <dbReference type="EC" id="2.3.1.292"/>
    </reaction>
</comment>
<evidence type="ECO:0000256" key="1">
    <source>
        <dbReference type="ARBA" id="ARBA00001937"/>
    </source>
</evidence>
<dbReference type="PANTHER" id="PTHR43775">
    <property type="entry name" value="FATTY ACID SYNTHASE"/>
    <property type="match status" value="1"/>
</dbReference>
<dbReference type="Pfam" id="PF00109">
    <property type="entry name" value="ketoacyl-synt"/>
    <property type="match status" value="1"/>
</dbReference>
<evidence type="ECO:0000256" key="18">
    <source>
        <dbReference type="ARBA" id="ARBA00075053"/>
    </source>
</evidence>
<evidence type="ECO:0000256" key="12">
    <source>
        <dbReference type="ARBA" id="ARBA00051971"/>
    </source>
</evidence>
<dbReference type="KEGG" id="mic:Mic7113_1753"/>
<dbReference type="Gene3D" id="3.40.50.720">
    <property type="entry name" value="NAD(P)-binding Rossmann-like Domain"/>
    <property type="match status" value="1"/>
</dbReference>
<dbReference type="Pfam" id="PF08659">
    <property type="entry name" value="KR"/>
    <property type="match status" value="1"/>
</dbReference>
<organism evidence="23 24">
    <name type="scientific">Allocoleopsis franciscana PCC 7113</name>
    <dbReference type="NCBI Taxonomy" id="1173027"/>
    <lineage>
        <taxon>Bacteria</taxon>
        <taxon>Bacillati</taxon>
        <taxon>Cyanobacteriota</taxon>
        <taxon>Cyanophyceae</taxon>
        <taxon>Coleofasciculales</taxon>
        <taxon>Coleofasciculaceae</taxon>
        <taxon>Allocoleopsis</taxon>
        <taxon>Allocoleopsis franciscana</taxon>
    </lineage>
</organism>
<name>K9WBM1_9CYAN</name>
<evidence type="ECO:0000256" key="14">
    <source>
        <dbReference type="ARBA" id="ARBA00052745"/>
    </source>
</evidence>
<sequence length="1560" mass="173317">MNFKHNGLEIAIIGVSGRFPGSGNIAQFWENLFNGKESISVFPDSGKNPEANGFNKEIKAAALLEDIELFDASFFGFNPREAEIIDPQHRLFLECAWEALENAGYDSEKEERPIGVYAGVGTSTYLLYNLFPNKVRETLGYFPTLLAYDKDYASTRVSYKLNLKGPSVSVGTACSSSLVAVHFACQSLLSGECDMALAAGVSVKAPQNEVTLCPEGISPDGHCKAFDARANGTIGGNGIGVVVLKRLEDAIADRDYIYAVIKGSAINNDGAVKVSYTAPSEEAQARVIRAAQIMAEVEPETITYIETHGTGTSLGDPIEIAGLKQAFSTDQKGYCAIGSVKTNIGHLDAAAGIAGLIKTVLALDKKWLPPTLNFETPNPQIDFENSPFYVNTKLTEWKANGTPRRAGVSSFGFGGTNAHVILEEAPTVQPSATSRPWQVLMLSAKTSSALETATSNLVEHLKQHPELNLADVAYTLQVGRREFEHRRTVVCKDIEDALVALQDPKRVLSGLQETSDRPIAFMFTGLGTHYINMAWELYQIEPTFQKTIDRCCELLKPLLGLDLRDVLYPTKNEASASSQPTQAIAGVPQSGIDLRKMLGRNAEPIDEATQKLNQTHLTQPAIFVIEYALAQLWMSWGIRPTAMIGYSIGEYVAATLAGVLSLEDALTLVTKRAQMIQELPGGAMLAVPLSEEEVRPLLGEKLSLSAVNGSKLCVIAGTPDAVDELASQLTEKGLACRRLQTSHAFHSQMMEPIASSFTELVTTVSLNPPKIPYISNVTGTWITAAQATDPSYWTQHLCQPVLFADGVNELWKQQQPILLEVGPGQTLSSLALQCLESEQVADKVVLPSLRDAYTQQSDLAFLLNALGQLWLSGIQIDWSKFYAEEYRERVPLPTYPFERQRYWVDSPQAGQTVSIDQASLEKKLDIADWFYIPVWKQSMPPVPLEVGSLAKQKSCWLVFVDECGIGSQIAARIENEGQDVISVRVGEQFDQVSEWEYTINPQRKEDYHSLLKKLDFLDKIPSTVIHSWSITSHEQIPSGVELFEEAQHLGFYSLLFLTQALSKQRITIPLRLWVLSNSMYAVESTDVSYPEKITLLGLCKVIPQEYSNITCQSVDLVLPKLGSWSKDKLIDQLLAEITGKSSDLVIAYRANQRWRQVFEPVRFDNPVESPKQLRQGGVYLITGGLGGFGLTLAKYLVQTVQAKLVLTGRSALPPKEEWEQWLANHEQQNRVSTRIRKIQELEDLGADVLVISADVANEIHMRRVITQTEKRFGKLNGVIHAAAILDQDKIINSILDTSYTESNWHFQAKVYGLYTLDKVLQDREIDFCILMSSMGAIFGGTGFASYTAANLFMDAWVHRQNQLGNSNWCSVNWFHYEDAFLALRGIAPDPRKIEVFHEQVVEIFKRLLSNRLIPQVAIWQSDIETEVDKLIKHKSSQYPEKVKGSEATPSLYPRSNLRTTYVVPSSEIEHRIAQLFQEFLGIDKVGIHDNFFELGGNSLIATKMFLIIRQELQVEIPLISLFQKPSVAELALFIEEIIIREIAEITEEDAQKLMREITSK</sequence>
<evidence type="ECO:0000256" key="9">
    <source>
        <dbReference type="ARBA" id="ARBA00023098"/>
    </source>
</evidence>
<dbReference type="PATRIC" id="fig|1173027.3.peg.1935"/>
<dbReference type="InterPro" id="IPR020841">
    <property type="entry name" value="PKS_Beta-ketoAc_synthase_dom"/>
</dbReference>
<dbReference type="Pfam" id="PF00550">
    <property type="entry name" value="PP-binding"/>
    <property type="match status" value="1"/>
</dbReference>
<dbReference type="SUPFAM" id="SSF52151">
    <property type="entry name" value="FabD/lysophospholipase-like"/>
    <property type="match status" value="1"/>
</dbReference>
<dbReference type="GO" id="GO:0004312">
    <property type="term" value="F:fatty acid synthase activity"/>
    <property type="evidence" value="ECO:0007669"/>
    <property type="project" value="TreeGrafter"/>
</dbReference>
<comment type="catalytic activity">
    <reaction evidence="14">
        <text>icosanoyl-[(phenol)carboxyphthiodiolenone synthase] + 2 (S)-methylmalonyl-CoA + 3 malonyl-CoA + 5 NADPH + 10 H(+) = C32-carboxyphthiodiolenone-[(phenol)carboxyphthiodiolenone synthase] + 5 CO2 + 5 NADP(+) + 5 CoA + 2 H2O</text>
        <dbReference type="Rhea" id="RHEA:57748"/>
        <dbReference type="Rhea" id="RHEA-COMP:14985"/>
        <dbReference type="Rhea" id="RHEA-COMP:14986"/>
        <dbReference type="ChEBI" id="CHEBI:15377"/>
        <dbReference type="ChEBI" id="CHEBI:15378"/>
        <dbReference type="ChEBI" id="CHEBI:16526"/>
        <dbReference type="ChEBI" id="CHEBI:57287"/>
        <dbReference type="ChEBI" id="CHEBI:57327"/>
        <dbReference type="ChEBI" id="CHEBI:57384"/>
        <dbReference type="ChEBI" id="CHEBI:57783"/>
        <dbReference type="ChEBI" id="CHEBI:58349"/>
        <dbReference type="ChEBI" id="CHEBI:87848"/>
        <dbReference type="ChEBI" id="CHEBI:142236"/>
        <dbReference type="EC" id="2.3.1.292"/>
    </reaction>
</comment>
<dbReference type="SMART" id="SM00825">
    <property type="entry name" value="PKS_KS"/>
    <property type="match status" value="1"/>
</dbReference>
<keyword evidence="10" id="KW-0511">Multifunctional enzyme</keyword>
<dbReference type="FunFam" id="1.10.1200.10:FF:000005">
    <property type="entry name" value="Nonribosomal peptide synthetase 1"/>
    <property type="match status" value="1"/>
</dbReference>
<evidence type="ECO:0000256" key="5">
    <source>
        <dbReference type="ARBA" id="ARBA00022679"/>
    </source>
</evidence>
<comment type="catalytic activity">
    <reaction evidence="12">
        <text>19-(4-hydroxyphenyl)nonadecanoyl-[(phenol)carboxyphthiodiolenone synthase] + 2 (S)-methylmalonyl-CoA + 3 malonyl-CoA + 5 NADPH + 10 H(+) = C37-(phenol)carboxyphthiodiolenone-[(phenol)carboxyphthiodiolenone synthase] + 5 CO2 + 5 NADP(+) + 5 CoA + 2 H2O</text>
        <dbReference type="Rhea" id="RHEA:57760"/>
        <dbReference type="Rhea" id="RHEA-COMP:14273"/>
        <dbReference type="Rhea" id="RHEA-COMP:14990"/>
        <dbReference type="ChEBI" id="CHEBI:15377"/>
        <dbReference type="ChEBI" id="CHEBI:15378"/>
        <dbReference type="ChEBI" id="CHEBI:16526"/>
        <dbReference type="ChEBI" id="CHEBI:57287"/>
        <dbReference type="ChEBI" id="CHEBI:57327"/>
        <dbReference type="ChEBI" id="CHEBI:57384"/>
        <dbReference type="ChEBI" id="CHEBI:57783"/>
        <dbReference type="ChEBI" id="CHEBI:58349"/>
        <dbReference type="ChEBI" id="CHEBI:133301"/>
        <dbReference type="ChEBI" id="CHEBI:142260"/>
        <dbReference type="EC" id="2.3.1.292"/>
    </reaction>
</comment>
<dbReference type="InterPro" id="IPR016035">
    <property type="entry name" value="Acyl_Trfase/lysoPLipase"/>
</dbReference>
<dbReference type="PROSITE" id="PS00606">
    <property type="entry name" value="KS3_1"/>
    <property type="match status" value="1"/>
</dbReference>
<dbReference type="InterPro" id="IPR013968">
    <property type="entry name" value="PKS_KR"/>
</dbReference>
<dbReference type="Gene3D" id="3.40.47.10">
    <property type="match status" value="1"/>
</dbReference>
<dbReference type="Pfam" id="PF00698">
    <property type="entry name" value="Acyl_transf_1"/>
    <property type="match status" value="1"/>
</dbReference>
<dbReference type="InterPro" id="IPR036736">
    <property type="entry name" value="ACP-like_sf"/>
</dbReference>
<evidence type="ECO:0000256" key="10">
    <source>
        <dbReference type="ARBA" id="ARBA00023268"/>
    </source>
</evidence>
<evidence type="ECO:0000256" key="2">
    <source>
        <dbReference type="ARBA" id="ARBA00001957"/>
    </source>
</evidence>
<dbReference type="CDD" id="cd00833">
    <property type="entry name" value="PKS"/>
    <property type="match status" value="1"/>
</dbReference>
<comment type="cofactor">
    <cofactor evidence="1">
        <name>NADP(+)</name>
        <dbReference type="ChEBI" id="CHEBI:58349"/>
    </cofactor>
</comment>
<dbReference type="InterPro" id="IPR014031">
    <property type="entry name" value="Ketoacyl_synth_C"/>
</dbReference>
<evidence type="ECO:0000313" key="24">
    <source>
        <dbReference type="Proteomes" id="UP000010471"/>
    </source>
</evidence>
<dbReference type="Pfam" id="PF02801">
    <property type="entry name" value="Ketoacyl-synt_C"/>
    <property type="match status" value="1"/>
</dbReference>
<dbReference type="FunFam" id="3.40.47.10:FF:000042">
    <property type="entry name" value="Polyketide synthase Pks13"/>
    <property type="match status" value="1"/>
</dbReference>
<keyword evidence="3" id="KW-0596">Phosphopantetheine</keyword>
<evidence type="ECO:0000256" key="4">
    <source>
        <dbReference type="ARBA" id="ARBA00022553"/>
    </source>
</evidence>
<dbReference type="SMART" id="SM00822">
    <property type="entry name" value="PKS_KR"/>
    <property type="match status" value="1"/>
</dbReference>
<evidence type="ECO:0000259" key="22">
    <source>
        <dbReference type="PROSITE" id="PS52004"/>
    </source>
</evidence>
<feature type="domain" description="Ketosynthase family 3 (KS3)" evidence="22">
    <location>
        <begin position="7"/>
        <end position="424"/>
    </location>
</feature>
<dbReference type="PROSITE" id="PS52004">
    <property type="entry name" value="KS3_2"/>
    <property type="match status" value="1"/>
</dbReference>
<evidence type="ECO:0000256" key="3">
    <source>
        <dbReference type="ARBA" id="ARBA00022450"/>
    </source>
</evidence>
<dbReference type="EC" id="2.3.1.292" evidence="16"/>